<dbReference type="Proteomes" id="UP000799441">
    <property type="component" value="Unassembled WGS sequence"/>
</dbReference>
<sequence length="421" mass="48968">MQFLARRILRLAVVAALLLFLTYIQLSGNRLRSPSETASLFPSHGYAWAFDAERDALNYSLSSEQCEAAFPNLYFEIQRAVKYWQNRNHTISEEDIELSWRDDGAFRLLIHENKARMLESRILETNRTYGNYSQRTSAVLQQIRRALSGASAVGQAIPTIEFSVTVEDLNRIPNEESDTHTTWHFARRLVERDQDRIWLIPDFNFWAAPAPEGIVGFEEARQLAKRHDSPLIDKIPKAVWRGAVWTNEAVRGALIRATQNKPWADVKEVNWRRRNDMIRTEDVCNYMFLVHTEGQSWSGRLKYLLNCDALVMVHDLDWTTHYYHLLTADGPRQNYISVKRDFSNLQQKVQWLLEHPEHAQKVADNAATIFRQRYTTPAAVACYWRRLFHAWADVAFVPDPYESSHKADELSLRGITIEDFL</sequence>
<name>A0A9P4QH05_9PEZI</name>
<evidence type="ECO:0000313" key="2">
    <source>
        <dbReference type="EMBL" id="KAF2726294.1"/>
    </source>
</evidence>
<protein>
    <recommendedName>
        <fullName evidence="1">Glycosyl transferase CAP10 domain-containing protein</fullName>
    </recommendedName>
</protein>
<organism evidence="2 3">
    <name type="scientific">Polychaeton citri CBS 116435</name>
    <dbReference type="NCBI Taxonomy" id="1314669"/>
    <lineage>
        <taxon>Eukaryota</taxon>
        <taxon>Fungi</taxon>
        <taxon>Dikarya</taxon>
        <taxon>Ascomycota</taxon>
        <taxon>Pezizomycotina</taxon>
        <taxon>Dothideomycetes</taxon>
        <taxon>Dothideomycetidae</taxon>
        <taxon>Capnodiales</taxon>
        <taxon>Capnodiaceae</taxon>
        <taxon>Polychaeton</taxon>
    </lineage>
</organism>
<dbReference type="AlphaFoldDB" id="A0A9P4QH05"/>
<keyword evidence="3" id="KW-1185">Reference proteome</keyword>
<dbReference type="PANTHER" id="PTHR12203">
    <property type="entry name" value="KDEL LYS-ASP-GLU-LEU CONTAINING - RELATED"/>
    <property type="match status" value="1"/>
</dbReference>
<evidence type="ECO:0000259" key="1">
    <source>
        <dbReference type="SMART" id="SM00672"/>
    </source>
</evidence>
<dbReference type="EMBL" id="MU003765">
    <property type="protein sequence ID" value="KAF2726294.1"/>
    <property type="molecule type" value="Genomic_DNA"/>
</dbReference>
<feature type="domain" description="Glycosyl transferase CAP10" evidence="1">
    <location>
        <begin position="156"/>
        <end position="396"/>
    </location>
</feature>
<proteinExistence type="predicted"/>
<comment type="caution">
    <text evidence="2">The sequence shown here is derived from an EMBL/GenBank/DDBJ whole genome shotgun (WGS) entry which is preliminary data.</text>
</comment>
<gene>
    <name evidence="2" type="ORF">K431DRAFT_317127</name>
</gene>
<dbReference type="Pfam" id="PF05686">
    <property type="entry name" value="Glyco_transf_90"/>
    <property type="match status" value="1"/>
</dbReference>
<accession>A0A9P4QH05</accession>
<dbReference type="PANTHER" id="PTHR12203:SF107">
    <property type="entry name" value="GLYCOSYL TRANSFERASE CAP10 DOMAIN-CONTAINING PROTEIN"/>
    <property type="match status" value="1"/>
</dbReference>
<dbReference type="SMART" id="SM00672">
    <property type="entry name" value="CAP10"/>
    <property type="match status" value="1"/>
</dbReference>
<reference evidence="2" key="1">
    <citation type="journal article" date="2020" name="Stud. Mycol.">
        <title>101 Dothideomycetes genomes: a test case for predicting lifestyles and emergence of pathogens.</title>
        <authorList>
            <person name="Haridas S."/>
            <person name="Albert R."/>
            <person name="Binder M."/>
            <person name="Bloem J."/>
            <person name="Labutti K."/>
            <person name="Salamov A."/>
            <person name="Andreopoulos B."/>
            <person name="Baker S."/>
            <person name="Barry K."/>
            <person name="Bills G."/>
            <person name="Bluhm B."/>
            <person name="Cannon C."/>
            <person name="Castanera R."/>
            <person name="Culley D."/>
            <person name="Daum C."/>
            <person name="Ezra D."/>
            <person name="Gonzalez J."/>
            <person name="Henrissat B."/>
            <person name="Kuo A."/>
            <person name="Liang C."/>
            <person name="Lipzen A."/>
            <person name="Lutzoni F."/>
            <person name="Magnuson J."/>
            <person name="Mondo S."/>
            <person name="Nolan M."/>
            <person name="Ohm R."/>
            <person name="Pangilinan J."/>
            <person name="Park H.-J."/>
            <person name="Ramirez L."/>
            <person name="Alfaro M."/>
            <person name="Sun H."/>
            <person name="Tritt A."/>
            <person name="Yoshinaga Y."/>
            <person name="Zwiers L.-H."/>
            <person name="Turgeon B."/>
            <person name="Goodwin S."/>
            <person name="Spatafora J."/>
            <person name="Crous P."/>
            <person name="Grigoriev I."/>
        </authorList>
    </citation>
    <scope>NUCLEOTIDE SEQUENCE</scope>
    <source>
        <strain evidence="2">CBS 116435</strain>
    </source>
</reference>
<dbReference type="OrthoDB" id="202415at2759"/>
<evidence type="ECO:0000313" key="3">
    <source>
        <dbReference type="Proteomes" id="UP000799441"/>
    </source>
</evidence>
<dbReference type="InterPro" id="IPR051091">
    <property type="entry name" value="O-Glucosyltr/Glycosyltrsf_90"/>
</dbReference>
<dbReference type="InterPro" id="IPR006598">
    <property type="entry name" value="CAP10"/>
</dbReference>